<evidence type="ECO:0000313" key="1">
    <source>
        <dbReference type="EMBL" id="AKH47503.1"/>
    </source>
</evidence>
<sequence>MEEQILFKVFKIVDNKREYLLNNNKKVWKLDDLDNSKHLLKDYKIEMYLDLELCETVSINDIFN</sequence>
<protein>
    <submittedName>
        <fullName evidence="1">Uncharacterized protein</fullName>
    </submittedName>
</protein>
<reference evidence="1" key="1">
    <citation type="journal article" date="2015" name="Front. Microbiol.">
        <title>Combining genomic sequencing methods to explore viral diversity and reveal potential virus-host interactions.</title>
        <authorList>
            <person name="Chow C.E."/>
            <person name="Winget D.M."/>
            <person name="White R.A.III."/>
            <person name="Hallam S.J."/>
            <person name="Suttle C.A."/>
        </authorList>
    </citation>
    <scope>NUCLEOTIDE SEQUENCE</scope>
    <source>
        <strain evidence="1">H4084948</strain>
    </source>
</reference>
<organism evidence="1">
    <name type="scientific">uncultured marine virus</name>
    <dbReference type="NCBI Taxonomy" id="186617"/>
    <lineage>
        <taxon>Viruses</taxon>
        <taxon>environmental samples</taxon>
    </lineage>
</organism>
<accession>A0A0F7L7G4</accession>
<dbReference type="EMBL" id="KR029595">
    <property type="protein sequence ID" value="AKH47503.1"/>
    <property type="molecule type" value="Genomic_DNA"/>
</dbReference>
<name>A0A0F7L7G4_9VIRU</name>
<proteinExistence type="predicted"/>
<reference evidence="1" key="2">
    <citation type="submission" date="2015-03" db="EMBL/GenBank/DDBJ databases">
        <authorList>
            <person name="Chow C.-E.T."/>
            <person name="Winget D.M."/>
            <person name="White R.A.III."/>
            <person name="Hallam S.J."/>
            <person name="Suttle C.A."/>
        </authorList>
    </citation>
    <scope>NUCLEOTIDE SEQUENCE</scope>
    <source>
        <strain evidence="1">H4084948</strain>
    </source>
</reference>